<feature type="transmembrane region" description="Helical" evidence="2">
    <location>
        <begin position="173"/>
        <end position="197"/>
    </location>
</feature>
<gene>
    <name evidence="3" type="ORF">Fcan01_13312</name>
</gene>
<dbReference type="AlphaFoldDB" id="A0A226E362"/>
<comment type="caution">
    <text evidence="3">The sequence shown here is derived from an EMBL/GenBank/DDBJ whole genome shotgun (WGS) entry which is preliminary data.</text>
</comment>
<proteinExistence type="predicted"/>
<sequence>MSKYKDQTVLSCHYFCQLSASVCHLLFLLGTGEKGRVRTAAKTKRISRGGKKRINSSADGGGQRFGDEEGHRVEFQAKGEKKAGRKIDPLLEGVGGGGAGGDQMMVGFNGHGRDLVRDHSYNRRHESTASLLDTIEKRTQKTYRYGIGLVCIGATLNWLGFAQARGNSYIDPLRYLGVASVISGSFCVCLAMCRWLGRPMSGHLSSLELEESDRRIPENYYFYFRMEESAPMKILGFDLTNSFHRDKCNHFTFSSSPRPLFFPVLIAYSILRNLSPRIHLKSILNSDESFAVV</sequence>
<evidence type="ECO:0000256" key="2">
    <source>
        <dbReference type="SAM" id="Phobius"/>
    </source>
</evidence>
<reference evidence="3 4" key="1">
    <citation type="submission" date="2015-12" db="EMBL/GenBank/DDBJ databases">
        <title>The genome of Folsomia candida.</title>
        <authorList>
            <person name="Faddeeva A."/>
            <person name="Derks M.F."/>
            <person name="Anvar Y."/>
            <person name="Smit S."/>
            <person name="Van Straalen N."/>
            <person name="Roelofs D."/>
        </authorList>
    </citation>
    <scope>NUCLEOTIDE SEQUENCE [LARGE SCALE GENOMIC DNA]</scope>
    <source>
        <strain evidence="3 4">VU population</strain>
        <tissue evidence="3">Whole body</tissue>
    </source>
</reference>
<evidence type="ECO:0000313" key="3">
    <source>
        <dbReference type="EMBL" id="OXA52175.1"/>
    </source>
</evidence>
<keyword evidence="2" id="KW-0472">Membrane</keyword>
<keyword evidence="2" id="KW-1133">Transmembrane helix</keyword>
<evidence type="ECO:0000313" key="4">
    <source>
        <dbReference type="Proteomes" id="UP000198287"/>
    </source>
</evidence>
<name>A0A226E362_FOLCA</name>
<feature type="transmembrane region" description="Helical" evidence="2">
    <location>
        <begin position="142"/>
        <end position="161"/>
    </location>
</feature>
<protein>
    <submittedName>
        <fullName evidence="3">Uncharacterized protein</fullName>
    </submittedName>
</protein>
<organism evidence="3 4">
    <name type="scientific">Folsomia candida</name>
    <name type="common">Springtail</name>
    <dbReference type="NCBI Taxonomy" id="158441"/>
    <lineage>
        <taxon>Eukaryota</taxon>
        <taxon>Metazoa</taxon>
        <taxon>Ecdysozoa</taxon>
        <taxon>Arthropoda</taxon>
        <taxon>Hexapoda</taxon>
        <taxon>Collembola</taxon>
        <taxon>Entomobryomorpha</taxon>
        <taxon>Isotomoidea</taxon>
        <taxon>Isotomidae</taxon>
        <taxon>Proisotominae</taxon>
        <taxon>Folsomia</taxon>
    </lineage>
</organism>
<accession>A0A226E362</accession>
<dbReference type="Proteomes" id="UP000198287">
    <property type="component" value="Unassembled WGS sequence"/>
</dbReference>
<keyword evidence="2" id="KW-0812">Transmembrane</keyword>
<keyword evidence="4" id="KW-1185">Reference proteome</keyword>
<dbReference type="STRING" id="158441.A0A226E362"/>
<dbReference type="EMBL" id="LNIX01000007">
    <property type="protein sequence ID" value="OXA52175.1"/>
    <property type="molecule type" value="Genomic_DNA"/>
</dbReference>
<feature type="region of interest" description="Disordered" evidence="1">
    <location>
        <begin position="47"/>
        <end position="67"/>
    </location>
</feature>
<dbReference type="OrthoDB" id="8188337at2759"/>
<evidence type="ECO:0000256" key="1">
    <source>
        <dbReference type="SAM" id="MobiDB-lite"/>
    </source>
</evidence>